<evidence type="ECO:0000256" key="1">
    <source>
        <dbReference type="SAM" id="MobiDB-lite"/>
    </source>
</evidence>
<proteinExistence type="predicted"/>
<gene>
    <name evidence="2" type="ORF">RJT34_16231</name>
</gene>
<keyword evidence="3" id="KW-1185">Reference proteome</keyword>
<protein>
    <submittedName>
        <fullName evidence="2">Uncharacterized protein</fullName>
    </submittedName>
</protein>
<dbReference type="Proteomes" id="UP001359559">
    <property type="component" value="Unassembled WGS sequence"/>
</dbReference>
<accession>A0AAN9J6T6</accession>
<reference evidence="2 3" key="1">
    <citation type="submission" date="2024-01" db="EMBL/GenBank/DDBJ databases">
        <title>The genomes of 5 underutilized Papilionoideae crops provide insights into root nodulation and disease resistance.</title>
        <authorList>
            <person name="Yuan L."/>
        </authorList>
    </citation>
    <scope>NUCLEOTIDE SEQUENCE [LARGE SCALE GENOMIC DNA]</scope>
    <source>
        <strain evidence="2">LY-2023</strain>
        <tissue evidence="2">Leaf</tissue>
    </source>
</reference>
<evidence type="ECO:0000313" key="3">
    <source>
        <dbReference type="Proteomes" id="UP001359559"/>
    </source>
</evidence>
<evidence type="ECO:0000313" key="2">
    <source>
        <dbReference type="EMBL" id="KAK7293367.1"/>
    </source>
</evidence>
<dbReference type="EMBL" id="JAYKXN010000004">
    <property type="protein sequence ID" value="KAK7293367.1"/>
    <property type="molecule type" value="Genomic_DNA"/>
</dbReference>
<feature type="region of interest" description="Disordered" evidence="1">
    <location>
        <begin position="1"/>
        <end position="21"/>
    </location>
</feature>
<organism evidence="2 3">
    <name type="scientific">Clitoria ternatea</name>
    <name type="common">Butterfly pea</name>
    <dbReference type="NCBI Taxonomy" id="43366"/>
    <lineage>
        <taxon>Eukaryota</taxon>
        <taxon>Viridiplantae</taxon>
        <taxon>Streptophyta</taxon>
        <taxon>Embryophyta</taxon>
        <taxon>Tracheophyta</taxon>
        <taxon>Spermatophyta</taxon>
        <taxon>Magnoliopsida</taxon>
        <taxon>eudicotyledons</taxon>
        <taxon>Gunneridae</taxon>
        <taxon>Pentapetalae</taxon>
        <taxon>rosids</taxon>
        <taxon>fabids</taxon>
        <taxon>Fabales</taxon>
        <taxon>Fabaceae</taxon>
        <taxon>Papilionoideae</taxon>
        <taxon>50 kb inversion clade</taxon>
        <taxon>NPAAA clade</taxon>
        <taxon>indigoferoid/millettioid clade</taxon>
        <taxon>Phaseoleae</taxon>
        <taxon>Clitoria</taxon>
    </lineage>
</organism>
<name>A0AAN9J6T6_CLITE</name>
<sequence>MRDNNLKTQGGQGYSTDKRKKEKPPIYSFFSLSFVLCTPQEEQRWVFEPPYKREREKQQKRILEKKQ</sequence>
<dbReference type="AlphaFoldDB" id="A0AAN9J6T6"/>
<comment type="caution">
    <text evidence="2">The sequence shown here is derived from an EMBL/GenBank/DDBJ whole genome shotgun (WGS) entry which is preliminary data.</text>
</comment>